<dbReference type="CDD" id="cd00315">
    <property type="entry name" value="Cyt_C5_DNA_methylase"/>
    <property type="match status" value="1"/>
</dbReference>
<evidence type="ECO:0000256" key="6">
    <source>
        <dbReference type="RuleBase" id="RU000416"/>
    </source>
</evidence>
<dbReference type="PATRIC" id="fig|13035.3.peg.2292"/>
<keyword evidence="2 5" id="KW-0808">Transferase</keyword>
<dbReference type="OrthoDB" id="9813719at2"/>
<dbReference type="GO" id="GO:0003886">
    <property type="term" value="F:DNA (cytosine-5-)-methyltransferase activity"/>
    <property type="evidence" value="ECO:0007669"/>
    <property type="project" value="UniProtKB-EC"/>
</dbReference>
<evidence type="ECO:0000313" key="9">
    <source>
        <dbReference type="Proteomes" id="UP000010482"/>
    </source>
</evidence>
<comment type="similarity">
    <text evidence="5 6">Belongs to the class I-like SAM-binding methyltransferase superfamily. C5-methyltransferase family.</text>
</comment>
<dbReference type="REBASE" id="58329">
    <property type="entry name" value="M.Dsa8305ORF2016P"/>
</dbReference>
<accession>K9YUQ9</accession>
<dbReference type="NCBIfam" id="TIGR00675">
    <property type="entry name" value="dcm"/>
    <property type="match status" value="1"/>
</dbReference>
<organism evidence="8 9">
    <name type="scientific">Dactylococcopsis salina (strain PCC 8305)</name>
    <name type="common">Myxobactron salinum</name>
    <dbReference type="NCBI Taxonomy" id="13035"/>
    <lineage>
        <taxon>Bacteria</taxon>
        <taxon>Bacillati</taxon>
        <taxon>Cyanobacteriota</taxon>
        <taxon>Cyanophyceae</taxon>
        <taxon>Nodosilineales</taxon>
        <taxon>Cymatolegaceae</taxon>
        <taxon>Dactylococcopsis</taxon>
    </lineage>
</organism>
<keyword evidence="3 5" id="KW-0949">S-adenosyl-L-methionine</keyword>
<dbReference type="PROSITE" id="PS51679">
    <property type="entry name" value="SAM_MT_C5"/>
    <property type="match status" value="1"/>
</dbReference>
<dbReference type="InterPro" id="IPR001525">
    <property type="entry name" value="C5_MeTfrase"/>
</dbReference>
<dbReference type="GO" id="GO:0009307">
    <property type="term" value="P:DNA restriction-modification system"/>
    <property type="evidence" value="ECO:0007669"/>
    <property type="project" value="UniProtKB-KW"/>
</dbReference>
<comment type="catalytic activity">
    <reaction evidence="7">
        <text>a 2'-deoxycytidine in DNA + S-adenosyl-L-methionine = a 5-methyl-2'-deoxycytidine in DNA + S-adenosyl-L-homocysteine + H(+)</text>
        <dbReference type="Rhea" id="RHEA:13681"/>
        <dbReference type="Rhea" id="RHEA-COMP:11369"/>
        <dbReference type="Rhea" id="RHEA-COMP:11370"/>
        <dbReference type="ChEBI" id="CHEBI:15378"/>
        <dbReference type="ChEBI" id="CHEBI:57856"/>
        <dbReference type="ChEBI" id="CHEBI:59789"/>
        <dbReference type="ChEBI" id="CHEBI:85452"/>
        <dbReference type="ChEBI" id="CHEBI:85454"/>
        <dbReference type="EC" id="2.1.1.37"/>
    </reaction>
</comment>
<dbReference type="EC" id="2.1.1.37" evidence="7"/>
<dbReference type="EMBL" id="CP003944">
    <property type="protein sequence ID" value="AFZ50661.1"/>
    <property type="molecule type" value="Genomic_DNA"/>
</dbReference>
<evidence type="ECO:0000256" key="5">
    <source>
        <dbReference type="PROSITE-ProRule" id="PRU01016"/>
    </source>
</evidence>
<sequence length="324" mass="37055">MLFNQIQSLRYVDLFCGIGGFRIATETVCKNYNLKPVCVFSSDWDLDAQKTYQANFNDSPQGDLTKIPVEAIPKHDLLLAGFPCQPFSICGKLNGFEDIRGTAFFDIARILDYHQPEALVLENVKQLVGHQKGKTLQIILEVLRNLGYYVEYKVLNALDFGLPQKRERVFIVGCRQSVRFQWTFPDFEMKSLSTILEKDVPLNYYASERIQQNRIVKYTGKISNEPTIWHENKAGHISAYPYSCAIRAGASYNYLLVDGKRRLTEREMLRLQGFPDEFKVVCSYTAMRKLVGNSVAIPCVRAVLECLFKTVINPLLSPQPSTYY</sequence>
<keyword evidence="4" id="KW-0680">Restriction system</keyword>
<dbReference type="PANTHER" id="PTHR46098:SF1">
    <property type="entry name" value="TRNA (CYTOSINE(38)-C(5))-METHYLTRANSFERASE"/>
    <property type="match status" value="1"/>
</dbReference>
<dbReference type="GO" id="GO:0032259">
    <property type="term" value="P:methylation"/>
    <property type="evidence" value="ECO:0007669"/>
    <property type="project" value="UniProtKB-KW"/>
</dbReference>
<dbReference type="KEGG" id="dsl:Dacsa_2016"/>
<dbReference type="Proteomes" id="UP000010482">
    <property type="component" value="Chromosome"/>
</dbReference>
<dbReference type="AlphaFoldDB" id="K9YUQ9"/>
<keyword evidence="1 5" id="KW-0489">Methyltransferase</keyword>
<dbReference type="Gene3D" id="3.90.120.10">
    <property type="entry name" value="DNA Methylase, subunit A, domain 2"/>
    <property type="match status" value="1"/>
</dbReference>
<evidence type="ECO:0000256" key="4">
    <source>
        <dbReference type="ARBA" id="ARBA00022747"/>
    </source>
</evidence>
<dbReference type="eggNOG" id="COG0270">
    <property type="taxonomic scope" value="Bacteria"/>
</dbReference>
<dbReference type="PROSITE" id="PS00094">
    <property type="entry name" value="C5_MTASE_1"/>
    <property type="match status" value="1"/>
</dbReference>
<dbReference type="RefSeq" id="WP_015229655.1">
    <property type="nucleotide sequence ID" value="NC_019780.1"/>
</dbReference>
<dbReference type="InterPro" id="IPR018117">
    <property type="entry name" value="C5_DNA_meth_AS"/>
</dbReference>
<evidence type="ECO:0000256" key="1">
    <source>
        <dbReference type="ARBA" id="ARBA00022603"/>
    </source>
</evidence>
<dbReference type="PANTHER" id="PTHR46098">
    <property type="entry name" value="TRNA (CYTOSINE(38)-C(5))-METHYLTRANSFERASE"/>
    <property type="match status" value="1"/>
</dbReference>
<evidence type="ECO:0000256" key="2">
    <source>
        <dbReference type="ARBA" id="ARBA00022679"/>
    </source>
</evidence>
<dbReference type="InterPro" id="IPR050750">
    <property type="entry name" value="C5-MTase"/>
</dbReference>
<protein>
    <recommendedName>
        <fullName evidence="7">Cytosine-specific methyltransferase</fullName>
        <ecNumber evidence="7">2.1.1.37</ecNumber>
    </recommendedName>
</protein>
<feature type="active site" evidence="5">
    <location>
        <position position="84"/>
    </location>
</feature>
<reference evidence="8" key="1">
    <citation type="submission" date="2012-04" db="EMBL/GenBank/DDBJ databases">
        <title>Finished genome of Dactylococcopsis salina PCC 8305.</title>
        <authorList>
            <consortium name="US DOE Joint Genome Institute"/>
            <person name="Gugger M."/>
            <person name="Coursin T."/>
            <person name="Rippka R."/>
            <person name="Tandeau De Marsac N."/>
            <person name="Huntemann M."/>
            <person name="Wei C.-L."/>
            <person name="Han J."/>
            <person name="Detter J.C."/>
            <person name="Han C."/>
            <person name="Tapia R."/>
            <person name="Daligault H."/>
            <person name="Chen A."/>
            <person name="Krypides N."/>
            <person name="Mavromatis K."/>
            <person name="Markowitz V."/>
            <person name="Szeto E."/>
            <person name="Ivanova N."/>
            <person name="Ovchinnikova G."/>
            <person name="Pagani I."/>
            <person name="Pati A."/>
            <person name="Goodwin L."/>
            <person name="Peters L."/>
            <person name="Pitluck S."/>
            <person name="Woyke T."/>
            <person name="Kerfeld C."/>
        </authorList>
    </citation>
    <scope>NUCLEOTIDE SEQUENCE [LARGE SCALE GENOMIC DNA]</scope>
    <source>
        <strain evidence="8">PCC 8305</strain>
    </source>
</reference>
<name>K9YUQ9_DACS8</name>
<evidence type="ECO:0000256" key="3">
    <source>
        <dbReference type="ARBA" id="ARBA00022691"/>
    </source>
</evidence>
<dbReference type="SUPFAM" id="SSF53335">
    <property type="entry name" value="S-adenosyl-L-methionine-dependent methyltransferases"/>
    <property type="match status" value="1"/>
</dbReference>
<keyword evidence="9" id="KW-1185">Reference proteome</keyword>
<dbReference type="PRINTS" id="PR00105">
    <property type="entry name" value="C5METTRFRASE"/>
</dbReference>
<proteinExistence type="inferred from homology"/>
<dbReference type="Gene3D" id="3.40.50.150">
    <property type="entry name" value="Vaccinia Virus protein VP39"/>
    <property type="match status" value="2"/>
</dbReference>
<dbReference type="InterPro" id="IPR029063">
    <property type="entry name" value="SAM-dependent_MTases_sf"/>
</dbReference>
<evidence type="ECO:0000313" key="8">
    <source>
        <dbReference type="EMBL" id="AFZ50661.1"/>
    </source>
</evidence>
<evidence type="ECO:0000256" key="7">
    <source>
        <dbReference type="RuleBase" id="RU000417"/>
    </source>
</evidence>
<dbReference type="Pfam" id="PF00145">
    <property type="entry name" value="DNA_methylase"/>
    <property type="match status" value="1"/>
</dbReference>
<gene>
    <name evidence="8" type="ORF">Dacsa_2016</name>
</gene>
<dbReference type="STRING" id="13035.Dacsa_2016"/>
<dbReference type="HOGENOM" id="CLU_006958_0_1_3"/>